<sequence length="99" mass="11127">MNSRVKVTYTDVKSSIVSIEDPVAPRKGRYRITKSPFQAEGESRLGISSAFTRRLGFPAVCPQRKDWISRLLASGWTLPSKSLLVLLDCKPRNEYLLTA</sequence>
<evidence type="ECO:0000313" key="1">
    <source>
        <dbReference type="EMBL" id="KAK1176581.1"/>
    </source>
</evidence>
<gene>
    <name evidence="1" type="ORF">AOXY_G1488</name>
</gene>
<keyword evidence="2" id="KW-1185">Reference proteome</keyword>
<reference evidence="1" key="1">
    <citation type="submission" date="2022-02" db="EMBL/GenBank/DDBJ databases">
        <title>Atlantic sturgeon de novo genome assembly.</title>
        <authorList>
            <person name="Stock M."/>
            <person name="Klopp C."/>
            <person name="Guiguen Y."/>
            <person name="Cabau C."/>
            <person name="Parinello H."/>
            <person name="Santidrian Yebra-Pimentel E."/>
            <person name="Kuhl H."/>
            <person name="Dirks R.P."/>
            <person name="Guessner J."/>
            <person name="Wuertz S."/>
            <person name="Du K."/>
            <person name="Schartl M."/>
        </authorList>
    </citation>
    <scope>NUCLEOTIDE SEQUENCE</scope>
    <source>
        <strain evidence="1">STURGEONOMICS-FGT-2020</strain>
        <tissue evidence="1">Whole blood</tissue>
    </source>
</reference>
<dbReference type="EMBL" id="JAGXEW010000001">
    <property type="protein sequence ID" value="KAK1176581.1"/>
    <property type="molecule type" value="Genomic_DNA"/>
</dbReference>
<dbReference type="Proteomes" id="UP001230051">
    <property type="component" value="Unassembled WGS sequence"/>
</dbReference>
<comment type="caution">
    <text evidence="1">The sequence shown here is derived from an EMBL/GenBank/DDBJ whole genome shotgun (WGS) entry which is preliminary data.</text>
</comment>
<name>A0AAD8GLB2_ACIOX</name>
<evidence type="ECO:0000313" key="2">
    <source>
        <dbReference type="Proteomes" id="UP001230051"/>
    </source>
</evidence>
<organism evidence="1 2">
    <name type="scientific">Acipenser oxyrinchus oxyrinchus</name>
    <dbReference type="NCBI Taxonomy" id="40147"/>
    <lineage>
        <taxon>Eukaryota</taxon>
        <taxon>Metazoa</taxon>
        <taxon>Chordata</taxon>
        <taxon>Craniata</taxon>
        <taxon>Vertebrata</taxon>
        <taxon>Euteleostomi</taxon>
        <taxon>Actinopterygii</taxon>
        <taxon>Chondrostei</taxon>
        <taxon>Acipenseriformes</taxon>
        <taxon>Acipenseridae</taxon>
        <taxon>Acipenser</taxon>
    </lineage>
</organism>
<protein>
    <submittedName>
        <fullName evidence="1">Uncharacterized protein</fullName>
    </submittedName>
</protein>
<dbReference type="AlphaFoldDB" id="A0AAD8GLB2"/>
<accession>A0AAD8GLB2</accession>
<proteinExistence type="predicted"/>